<dbReference type="InterPro" id="IPR029058">
    <property type="entry name" value="AB_hydrolase_fold"/>
</dbReference>
<dbReference type="Gene3D" id="3.40.50.1820">
    <property type="entry name" value="alpha/beta hydrolase"/>
    <property type="match status" value="1"/>
</dbReference>
<name>A0AAX4J3V9_9PEZI</name>
<dbReference type="AlphaFoldDB" id="A0AAX4J3V9"/>
<dbReference type="KEGG" id="cdet:87951782"/>
<dbReference type="Proteomes" id="UP001322277">
    <property type="component" value="Chromosome 11"/>
</dbReference>
<dbReference type="PANTHER" id="PTHR11559">
    <property type="entry name" value="CARBOXYLESTERASE"/>
    <property type="match status" value="1"/>
</dbReference>
<dbReference type="SUPFAM" id="SSF53474">
    <property type="entry name" value="alpha/beta-Hydrolases"/>
    <property type="match status" value="1"/>
</dbReference>
<dbReference type="InterPro" id="IPR002018">
    <property type="entry name" value="CarbesteraseB"/>
</dbReference>
<evidence type="ECO:0000313" key="3">
    <source>
        <dbReference type="Proteomes" id="UP001322277"/>
    </source>
</evidence>
<dbReference type="InterPro" id="IPR050309">
    <property type="entry name" value="Type-B_Carboxylest/Lipase"/>
</dbReference>
<evidence type="ECO:0000313" key="2">
    <source>
        <dbReference type="EMBL" id="WQF90268.1"/>
    </source>
</evidence>
<organism evidence="2 3">
    <name type="scientific">Colletotrichum destructivum</name>
    <dbReference type="NCBI Taxonomy" id="34406"/>
    <lineage>
        <taxon>Eukaryota</taxon>
        <taxon>Fungi</taxon>
        <taxon>Dikarya</taxon>
        <taxon>Ascomycota</taxon>
        <taxon>Pezizomycotina</taxon>
        <taxon>Sordariomycetes</taxon>
        <taxon>Hypocreomycetidae</taxon>
        <taxon>Glomerellales</taxon>
        <taxon>Glomerellaceae</taxon>
        <taxon>Colletotrichum</taxon>
        <taxon>Colletotrichum destructivum species complex</taxon>
    </lineage>
</organism>
<protein>
    <submittedName>
        <fullName evidence="2">Carboxylesterase, type B, alpha/Beta hydrolase</fullName>
    </submittedName>
</protein>
<gene>
    <name evidence="2" type="ORF">CDEST_15282</name>
</gene>
<keyword evidence="3" id="KW-1185">Reference proteome</keyword>
<keyword evidence="2" id="KW-0378">Hydrolase</keyword>
<dbReference type="RefSeq" id="XP_062787489.1">
    <property type="nucleotide sequence ID" value="XM_062931438.1"/>
</dbReference>
<feature type="domain" description="Carboxylesterase type B" evidence="1">
    <location>
        <begin position="7"/>
        <end position="119"/>
    </location>
</feature>
<sequence>MRPEGITPNARLPVLFWINGGAFELRSSQPYNASVLIPRDVAQGKRFILVSVNYRLGGFGFLGGKELLAEGSISLRLLDQRVALEWVAQNIAGFGGDPDAVTIWCESTGAFSVFDHLALYDGDNTYNGRLLFRVGIMNSSILVQAGLKHADIRAALCLVSLDDGSFSFVQKLPSLYS</sequence>
<evidence type="ECO:0000259" key="1">
    <source>
        <dbReference type="Pfam" id="PF00135"/>
    </source>
</evidence>
<proteinExistence type="predicted"/>
<dbReference type="EMBL" id="CP137315">
    <property type="protein sequence ID" value="WQF90268.1"/>
    <property type="molecule type" value="Genomic_DNA"/>
</dbReference>
<dbReference type="GO" id="GO:0016787">
    <property type="term" value="F:hydrolase activity"/>
    <property type="evidence" value="ECO:0007669"/>
    <property type="project" value="UniProtKB-KW"/>
</dbReference>
<dbReference type="GeneID" id="87951782"/>
<accession>A0AAX4J3V9</accession>
<reference evidence="3" key="1">
    <citation type="journal article" date="2023" name="bioRxiv">
        <title>Complete genome of the Medicago anthracnose fungus, Colletotrichum destructivum, reveals a mini-chromosome-like region within a core chromosome.</title>
        <authorList>
            <person name="Lapalu N."/>
            <person name="Simon A."/>
            <person name="Lu A."/>
            <person name="Plaumann P.-L."/>
            <person name="Amselem J."/>
            <person name="Pigne S."/>
            <person name="Auger A."/>
            <person name="Koch C."/>
            <person name="Dallery J.-F."/>
            <person name="O'Connell R.J."/>
        </authorList>
    </citation>
    <scope>NUCLEOTIDE SEQUENCE [LARGE SCALE GENOMIC DNA]</scope>
    <source>
        <strain evidence="3">CBS 520.97</strain>
    </source>
</reference>
<dbReference type="Pfam" id="PF00135">
    <property type="entry name" value="COesterase"/>
    <property type="match status" value="1"/>
</dbReference>